<evidence type="ECO:0000313" key="2">
    <source>
        <dbReference type="EMBL" id="PNL62095.1"/>
    </source>
</evidence>
<keyword evidence="3" id="KW-1185">Reference proteome</keyword>
<comment type="caution">
    <text evidence="2">The sequence shown here is derived from an EMBL/GenBank/DDBJ whole genome shotgun (WGS) entry which is preliminary data.</text>
</comment>
<name>A0AAX0WVS2_9GAMM</name>
<keyword evidence="1" id="KW-0175">Coiled coil</keyword>
<gene>
    <name evidence="2" type="ORF">A6J39_013210</name>
</gene>
<accession>A0AAX0WVS2</accession>
<evidence type="ECO:0000313" key="3">
    <source>
        <dbReference type="Proteomes" id="UP000192511"/>
    </source>
</evidence>
<feature type="coiled-coil region" evidence="1">
    <location>
        <begin position="127"/>
        <end position="154"/>
    </location>
</feature>
<sequence length="320" mass="37078">MAQAKNEQALRSVNEQIQSAKSALGEMKFPKSNGVALRFLELAQESPMQVISKTLQSKNDWGKMIKEYGRLQEQFNAIQSRFTDAVENVVEDKKEFEEATKQYYAALLVMTDCQVYMANALGKRLKKDDTEERINLLKNESQTLSKNIEAFKMNVNRAVQNMGEHQLTSIKKGEDVRLNEIIPNIKSAYDRAYDQHNPFWKWVKQLFQKSDRAKEINFLNALSEHKECSEFVRFQAIRLVHGKIQTEWFGEGSKLGKMLGGLLDNGKFFVDKNSDETLVNFLEQHEELKELMPDSLKDYLAEQDKEYKDVARNVFSNRIQ</sequence>
<protein>
    <submittedName>
        <fullName evidence="2">Uncharacterized protein</fullName>
    </submittedName>
</protein>
<dbReference type="GeneID" id="98065549"/>
<reference evidence="2" key="1">
    <citation type="submission" date="2017-12" db="EMBL/GenBank/DDBJ databases">
        <title>FDA dAtabase for Regulatory Grade micrObial Sequences (FDA-ARGOS): Supporting development and validation of Infectious Disease Dx tests.</title>
        <authorList>
            <person name="Kerrigan L."/>
            <person name="Tallon L.J."/>
            <person name="Sadzewicz L."/>
            <person name="Sengamalay N."/>
            <person name="Ott S."/>
            <person name="Godinez A."/>
            <person name="Nagaraj S."/>
            <person name="Vavikolanu K."/>
            <person name="Vyas G."/>
            <person name="Nadendla S."/>
            <person name="Aluvathingal J."/>
            <person name="Sichtig H."/>
        </authorList>
    </citation>
    <scope>NUCLEOTIDE SEQUENCE [LARGE SCALE GENOMIC DNA]</scope>
    <source>
        <strain evidence="2">FDAARGOS_200</strain>
    </source>
</reference>
<proteinExistence type="predicted"/>
<evidence type="ECO:0000256" key="1">
    <source>
        <dbReference type="SAM" id="Coils"/>
    </source>
</evidence>
<dbReference type="Proteomes" id="UP000192511">
    <property type="component" value="Unassembled WGS sequence"/>
</dbReference>
<dbReference type="AlphaFoldDB" id="A0AAX0WVS2"/>
<dbReference type="RefSeq" id="WP_019233213.1">
    <property type="nucleotide sequence ID" value="NZ_CAAAHR010000010.1"/>
</dbReference>
<dbReference type="EMBL" id="NBTX02000004">
    <property type="protein sequence ID" value="PNL62095.1"/>
    <property type="molecule type" value="Genomic_DNA"/>
</dbReference>
<organism evidence="2 3">
    <name type="scientific">Legionella anisa</name>
    <dbReference type="NCBI Taxonomy" id="28082"/>
    <lineage>
        <taxon>Bacteria</taxon>
        <taxon>Pseudomonadati</taxon>
        <taxon>Pseudomonadota</taxon>
        <taxon>Gammaproteobacteria</taxon>
        <taxon>Legionellales</taxon>
        <taxon>Legionellaceae</taxon>
        <taxon>Legionella</taxon>
    </lineage>
</organism>